<organism evidence="2 3">
    <name type="scientific">Aneurinibacillus thermoaerophilus</name>
    <dbReference type="NCBI Taxonomy" id="143495"/>
    <lineage>
        <taxon>Bacteria</taxon>
        <taxon>Bacillati</taxon>
        <taxon>Bacillota</taxon>
        <taxon>Bacilli</taxon>
        <taxon>Bacillales</taxon>
        <taxon>Paenibacillaceae</taxon>
        <taxon>Aneurinibacillus group</taxon>
        <taxon>Aneurinibacillus</taxon>
    </lineage>
</organism>
<proteinExistence type="predicted"/>
<feature type="compositionally biased region" description="Low complexity" evidence="1">
    <location>
        <begin position="59"/>
        <end position="73"/>
    </location>
</feature>
<dbReference type="RefSeq" id="WP_091259728.1">
    <property type="nucleotide sequence ID" value="NZ_FNDE01000002.1"/>
</dbReference>
<accession>A0A1G7WQH7</accession>
<dbReference type="EMBL" id="FNDE01000002">
    <property type="protein sequence ID" value="SDG74118.1"/>
    <property type="molecule type" value="Genomic_DNA"/>
</dbReference>
<feature type="compositionally biased region" description="Basic and acidic residues" evidence="1">
    <location>
        <begin position="81"/>
        <end position="92"/>
    </location>
</feature>
<evidence type="ECO:0000256" key="1">
    <source>
        <dbReference type="SAM" id="MobiDB-lite"/>
    </source>
</evidence>
<dbReference type="Proteomes" id="UP000198956">
    <property type="component" value="Unassembled WGS sequence"/>
</dbReference>
<evidence type="ECO:0000313" key="2">
    <source>
        <dbReference type="EMBL" id="SDG74118.1"/>
    </source>
</evidence>
<reference evidence="2 3" key="1">
    <citation type="submission" date="2016-10" db="EMBL/GenBank/DDBJ databases">
        <authorList>
            <person name="de Groot N.N."/>
        </authorList>
    </citation>
    <scope>NUCLEOTIDE SEQUENCE [LARGE SCALE GENOMIC DNA]</scope>
    <source>
        <strain evidence="2 3">L 420-91</strain>
    </source>
</reference>
<evidence type="ECO:0000313" key="3">
    <source>
        <dbReference type="Proteomes" id="UP000198956"/>
    </source>
</evidence>
<protein>
    <submittedName>
        <fullName evidence="2">Uncharacterized protein</fullName>
    </submittedName>
</protein>
<feature type="region of interest" description="Disordered" evidence="1">
    <location>
        <begin position="59"/>
        <end position="92"/>
    </location>
</feature>
<gene>
    <name evidence="2" type="ORF">SAMN04489735_100260</name>
</gene>
<name>A0A1G7WQH7_ANETH</name>
<sequence>MEAELKEFAESIEGQNMIILHDLGYKLADSQKDLTPLQSLFLIYGMNYRTKVQLEQINQSTSNSSSLSKRNSSVQHYLKQKVKERWKERGEL</sequence>
<dbReference type="AlphaFoldDB" id="A0A1G7WQH7"/>